<name>A0A7S2RJ59_9STRA</name>
<feature type="domain" description="Oxidoreductase N-terminal" evidence="3">
    <location>
        <begin position="20"/>
        <end position="111"/>
    </location>
</feature>
<dbReference type="InterPro" id="IPR045010">
    <property type="entry name" value="MDR_fam"/>
</dbReference>
<dbReference type="Pfam" id="PF16884">
    <property type="entry name" value="ADH_N_2"/>
    <property type="match status" value="1"/>
</dbReference>
<evidence type="ECO:0000259" key="2">
    <source>
        <dbReference type="Pfam" id="PF00107"/>
    </source>
</evidence>
<dbReference type="GO" id="GO:0016628">
    <property type="term" value="F:oxidoreductase activity, acting on the CH-CH group of donors, NAD or NADP as acceptor"/>
    <property type="evidence" value="ECO:0007669"/>
    <property type="project" value="InterPro"/>
</dbReference>
<evidence type="ECO:0000256" key="1">
    <source>
        <dbReference type="ARBA" id="ARBA00023002"/>
    </source>
</evidence>
<evidence type="ECO:0000259" key="3">
    <source>
        <dbReference type="Pfam" id="PF16884"/>
    </source>
</evidence>
<dbReference type="AlphaFoldDB" id="A0A7S2RJ59"/>
<dbReference type="EMBL" id="HBHK01006661">
    <property type="protein sequence ID" value="CAD9672692.1"/>
    <property type="molecule type" value="Transcribed_RNA"/>
</dbReference>
<dbReference type="SUPFAM" id="SSF50129">
    <property type="entry name" value="GroES-like"/>
    <property type="match status" value="1"/>
</dbReference>
<dbReference type="InterPro" id="IPR041694">
    <property type="entry name" value="ADH_N_2"/>
</dbReference>
<reference evidence="4" key="1">
    <citation type="submission" date="2021-01" db="EMBL/GenBank/DDBJ databases">
        <authorList>
            <person name="Corre E."/>
            <person name="Pelletier E."/>
            <person name="Niang G."/>
            <person name="Scheremetjew M."/>
            <person name="Finn R."/>
            <person name="Kale V."/>
            <person name="Holt S."/>
            <person name="Cochrane G."/>
            <person name="Meng A."/>
            <person name="Brown T."/>
            <person name="Cohen L."/>
        </authorList>
    </citation>
    <scope>NUCLEOTIDE SEQUENCE</scope>
    <source>
        <strain evidence="4">NY070348D</strain>
    </source>
</reference>
<dbReference type="InterPro" id="IPR013149">
    <property type="entry name" value="ADH-like_C"/>
</dbReference>
<protein>
    <recommendedName>
        <fullName evidence="5">Enoyl reductase (ER) domain-containing protein</fullName>
    </recommendedName>
</protein>
<dbReference type="Gene3D" id="3.90.180.10">
    <property type="entry name" value="Medium-chain alcohol dehydrogenases, catalytic domain"/>
    <property type="match status" value="1"/>
</dbReference>
<keyword evidence="1" id="KW-0560">Oxidoreductase</keyword>
<dbReference type="CDD" id="cd05288">
    <property type="entry name" value="PGDH"/>
    <property type="match status" value="1"/>
</dbReference>
<dbReference type="FunFam" id="3.40.50.720:FF:000121">
    <property type="entry name" value="Prostaglandin reductase 2"/>
    <property type="match status" value="1"/>
</dbReference>
<dbReference type="InterPro" id="IPR036291">
    <property type="entry name" value="NAD(P)-bd_dom_sf"/>
</dbReference>
<dbReference type="PANTHER" id="PTHR43205">
    <property type="entry name" value="PROSTAGLANDIN REDUCTASE"/>
    <property type="match status" value="1"/>
</dbReference>
<dbReference type="Gene3D" id="3.40.50.720">
    <property type="entry name" value="NAD(P)-binding Rossmann-like Domain"/>
    <property type="match status" value="1"/>
</dbReference>
<dbReference type="SUPFAM" id="SSF51735">
    <property type="entry name" value="NAD(P)-binding Rossmann-fold domains"/>
    <property type="match status" value="1"/>
</dbReference>
<feature type="domain" description="Alcohol dehydrogenase-like C-terminal" evidence="2">
    <location>
        <begin position="171"/>
        <end position="298"/>
    </location>
</feature>
<dbReference type="InterPro" id="IPR011032">
    <property type="entry name" value="GroES-like_sf"/>
</dbReference>
<gene>
    <name evidence="4" type="ORF">QSP1433_LOCUS4032</name>
</gene>
<sequence>MSVIMPSTTKSVYIKHFVDAGVPEEEDFEIVESQVDTSSLEDGQVVVQVLYMSVDPYLRPGMKSQGAPKDAGRRLIEGFVSGKVAASKNPKWTVGDFFGANLPFSTLQVISPDSKRMWKLTGLVSEETLSYGVGVLGMPGSTSYAGISGILRPNPDSDHKETIFISAASGAVGSIAGQIAKNVYSLNTIGSAGGVEKVDLLKKSFGYDHAIDYKSLPEGGEREAMVAELKKYAPEGIDMYFENVGGYHFSAAFDSLRAHGRIALCGTISNYNDVNPKFPEVNISSMIYTQQRIEGFLCFPYLAGQKGNFLKDMSAWIKEGKVSSIEETFYEGVEAWPKAFRSLFVGTHKNKGKVVVRI</sequence>
<proteinExistence type="predicted"/>
<evidence type="ECO:0000313" key="4">
    <source>
        <dbReference type="EMBL" id="CAD9672692.1"/>
    </source>
</evidence>
<evidence type="ECO:0008006" key="5">
    <source>
        <dbReference type="Google" id="ProtNLM"/>
    </source>
</evidence>
<accession>A0A7S2RJ59</accession>
<dbReference type="PANTHER" id="PTHR43205:SF7">
    <property type="entry name" value="PROSTAGLANDIN REDUCTASE 1"/>
    <property type="match status" value="1"/>
</dbReference>
<organism evidence="4">
    <name type="scientific">Mucochytrium quahogii</name>
    <dbReference type="NCBI Taxonomy" id="96639"/>
    <lineage>
        <taxon>Eukaryota</taxon>
        <taxon>Sar</taxon>
        <taxon>Stramenopiles</taxon>
        <taxon>Bigyra</taxon>
        <taxon>Labyrinthulomycetes</taxon>
        <taxon>Thraustochytrida</taxon>
        <taxon>Thraustochytriidae</taxon>
        <taxon>Mucochytrium</taxon>
    </lineage>
</organism>
<dbReference type="Pfam" id="PF00107">
    <property type="entry name" value="ADH_zinc_N"/>
    <property type="match status" value="1"/>
</dbReference>